<dbReference type="Proteomes" id="UP000240493">
    <property type="component" value="Unassembled WGS sequence"/>
</dbReference>
<keyword evidence="4" id="KW-1185">Reference proteome</keyword>
<accession>A0A2T3ZFZ9</accession>
<reference evidence="3 4" key="1">
    <citation type="submission" date="2016-07" db="EMBL/GenBank/DDBJ databases">
        <title>Multiple horizontal gene transfer events from other fungi enriched the ability of initially mycotrophic Trichoderma (Ascomycota) to feed on dead plant biomass.</title>
        <authorList>
            <consortium name="DOE Joint Genome Institute"/>
            <person name="Aerts A."/>
            <person name="Atanasova L."/>
            <person name="Chenthamara K."/>
            <person name="Zhang J."/>
            <person name="Grujic M."/>
            <person name="Henrissat B."/>
            <person name="Kuo A."/>
            <person name="Salamov A."/>
            <person name="Lipzen A."/>
            <person name="Labutti K."/>
            <person name="Barry K."/>
            <person name="Miao Y."/>
            <person name="Rahimi M.J."/>
            <person name="Shen Q."/>
            <person name="Grigoriev I.V."/>
            <person name="Kubicek C.P."/>
            <person name="Druzhinina I.S."/>
        </authorList>
    </citation>
    <scope>NUCLEOTIDE SEQUENCE [LARGE SCALE GENOMIC DNA]</scope>
    <source>
        <strain evidence="3 4">CBS 433.97</strain>
    </source>
</reference>
<comment type="similarity">
    <text evidence="1">Belongs to the saccharopine dehydrogenase family.</text>
</comment>
<dbReference type="GO" id="GO:0005811">
    <property type="term" value="C:lipid droplet"/>
    <property type="evidence" value="ECO:0007669"/>
    <property type="project" value="TreeGrafter"/>
</dbReference>
<protein>
    <recommendedName>
        <fullName evidence="2">Saccharopine dehydrogenase NADP binding domain-containing protein</fullName>
    </recommendedName>
</protein>
<feature type="domain" description="Saccharopine dehydrogenase NADP binding" evidence="2">
    <location>
        <begin position="12"/>
        <end position="142"/>
    </location>
</feature>
<dbReference type="Pfam" id="PF03435">
    <property type="entry name" value="Sacchrp_dh_NADP"/>
    <property type="match status" value="1"/>
</dbReference>
<dbReference type="GO" id="GO:0009247">
    <property type="term" value="P:glycolipid biosynthetic process"/>
    <property type="evidence" value="ECO:0007669"/>
    <property type="project" value="TreeGrafter"/>
</dbReference>
<dbReference type="InterPro" id="IPR036291">
    <property type="entry name" value="NAD(P)-bd_dom_sf"/>
</dbReference>
<dbReference type="SUPFAM" id="SSF51735">
    <property type="entry name" value="NAD(P)-binding Rossmann-fold domains"/>
    <property type="match status" value="1"/>
</dbReference>
<evidence type="ECO:0000313" key="4">
    <source>
        <dbReference type="Proteomes" id="UP000240493"/>
    </source>
</evidence>
<gene>
    <name evidence="3" type="ORF">M441DRAFT_56706</name>
</gene>
<dbReference type="PANTHER" id="PTHR12286">
    <property type="entry name" value="SACCHAROPINE DEHYDROGENASE-LIKE OXIDOREDUCTASE"/>
    <property type="match status" value="1"/>
</dbReference>
<dbReference type="Gene3D" id="3.40.50.720">
    <property type="entry name" value="NAD(P)-binding Rossmann-like Domain"/>
    <property type="match status" value="1"/>
</dbReference>
<dbReference type="EMBL" id="KZ679259">
    <property type="protein sequence ID" value="PTB43736.1"/>
    <property type="molecule type" value="Genomic_DNA"/>
</dbReference>
<evidence type="ECO:0000313" key="3">
    <source>
        <dbReference type="EMBL" id="PTB43736.1"/>
    </source>
</evidence>
<dbReference type="InterPro" id="IPR005097">
    <property type="entry name" value="Sacchrp_dh_NADP-bd"/>
</dbReference>
<dbReference type="GO" id="GO:0005886">
    <property type="term" value="C:plasma membrane"/>
    <property type="evidence" value="ECO:0007669"/>
    <property type="project" value="TreeGrafter"/>
</dbReference>
<dbReference type="OrthoDB" id="10268090at2759"/>
<organism evidence="3 4">
    <name type="scientific">Trichoderma asperellum (strain ATCC 204424 / CBS 433.97 / NBRC 101777)</name>
    <dbReference type="NCBI Taxonomy" id="1042311"/>
    <lineage>
        <taxon>Eukaryota</taxon>
        <taxon>Fungi</taxon>
        <taxon>Dikarya</taxon>
        <taxon>Ascomycota</taxon>
        <taxon>Pezizomycotina</taxon>
        <taxon>Sordariomycetes</taxon>
        <taxon>Hypocreomycetidae</taxon>
        <taxon>Hypocreales</taxon>
        <taxon>Hypocreaceae</taxon>
        <taxon>Trichoderma</taxon>
    </lineage>
</organism>
<dbReference type="AlphaFoldDB" id="A0A2T3ZFZ9"/>
<dbReference type="InterPro" id="IPR051276">
    <property type="entry name" value="Saccharopine_DH-like_oxidrdct"/>
</dbReference>
<proteinExistence type="inferred from homology"/>
<dbReference type="PANTHER" id="PTHR12286:SF5">
    <property type="entry name" value="SACCHAROPINE DEHYDROGENASE-LIKE OXIDOREDUCTASE"/>
    <property type="match status" value="1"/>
</dbReference>
<dbReference type="GO" id="GO:0005739">
    <property type="term" value="C:mitochondrion"/>
    <property type="evidence" value="ECO:0007669"/>
    <property type="project" value="TreeGrafter"/>
</dbReference>
<sequence length="412" mass="44659">MSANSSGRDYDIVLIGATGYTGALTAEHIAKHLPINLRWSIAGRSSRKLNGLAARLKDLEPDRLQPVIEIVDVEDKIQLTTVIKKARLCISVVSYHHVGPLVIEACIGGGTDYIDTAGTIPRIRQWIDEYHRAAELAGVVILISCGAFSAPHDLLTWSSVRELEKSSSLKTKELILSVLKMPSDPSGGTVESMMMRGGVDAKVQYESQQPWYLSPITGQLKSSSTNLFGARYDPTLGTLSASSLSDVQNRAVVHRTWGLLDGGKAYGPNFQYSEYKKASSTLAAMFQMLNTMAIRLMLALSPLRAIAAIVLPVPGQGPDPAKERSYQFEMEAVAIADTNNDSTAPRVYSRFMYPGGPYHATAAFLAQGAASLIYTRKLEGGVSGGCLTPAFLGQDLIDRIQRVSTEFSTKML</sequence>
<evidence type="ECO:0000259" key="2">
    <source>
        <dbReference type="Pfam" id="PF03435"/>
    </source>
</evidence>
<evidence type="ECO:0000256" key="1">
    <source>
        <dbReference type="ARBA" id="ARBA00038048"/>
    </source>
</evidence>
<name>A0A2T3ZFZ9_TRIA4</name>